<keyword evidence="2" id="KW-1194">Viral DNA replication</keyword>
<feature type="domain" description="DNA-directed DNA polymerase family A palm" evidence="3">
    <location>
        <begin position="365"/>
        <end position="589"/>
    </location>
</feature>
<dbReference type="InterPro" id="IPR001098">
    <property type="entry name" value="DNA-dir_DNA_pol_A_palm_dom"/>
</dbReference>
<dbReference type="GO" id="GO:0039693">
    <property type="term" value="P:viral DNA genome replication"/>
    <property type="evidence" value="ECO:0007669"/>
    <property type="project" value="UniProtKB-KW"/>
</dbReference>
<evidence type="ECO:0000256" key="2">
    <source>
        <dbReference type="ARBA" id="ARBA00023109"/>
    </source>
</evidence>
<dbReference type="GO" id="GO:0006261">
    <property type="term" value="P:DNA-templated DNA replication"/>
    <property type="evidence" value="ECO:0007669"/>
    <property type="project" value="InterPro"/>
</dbReference>
<sequence length="621" mass="69095">METIYVDIETRSRVDLKKSNVYRYVEDPDFKILMMAYAVDNSTIEVVTDPNDIAGLLCSWLWKDALIVAHNAQFERVCFSEHLRRYVPDVAPVEYLPPELFDDSAALAAVHGYPSKLETVARWLGGEQKDEAGTALIRYFSMPTRKGTFNSPEDDPVRWQQFKDYCAQDVETHRDVYGKLPAWPGGERQVWLTDQHINDRGIKVDSPMATAAVDAAEENRLLQEVEFAAITGVKNPGSTQQVMAWFKETGLPLPNLQKATVEETLQRDDIEDHHRRALQLRVELALVASKKYLAALDRINHDNRLRGSFHFFGAHTGRWAGRGVQLQNLPSATVTPPDGMDLDAAIQAEALDVTMGNGASAHVLKALVRSMFLGPFTVVDYSAIEARVLAWLCGEEWALAAFRDGRDIYVETAERMGGLTRKEGKVATLALGYNGGTGSLRAMGAVGNDAYLQRLVDQWRSANSHIASFWGDLGEVFFDGGKLGRVSVTKSGNSRRINLPSGRGITYHGVRRVVQPNKWGNMSPQLSFRDPKRGLTGRMDTYGGRLTENITQAVARDVLADALVALESRNYDVVGHVHDEILVEGRHSVEDVAHIMTTSSPWAEGLPLDAEGYRVPRYRKG</sequence>
<dbReference type="SUPFAM" id="SSF56672">
    <property type="entry name" value="DNA/RNA polymerases"/>
    <property type="match status" value="1"/>
</dbReference>
<accession>A0A249XNQ8</accession>
<gene>
    <name evidence="4" type="ORF">SEA_LUCKYBARNES_45</name>
</gene>
<keyword evidence="1" id="KW-0235">DNA replication</keyword>
<proteinExistence type="predicted"/>
<dbReference type="Proteomes" id="UP000224487">
    <property type="component" value="Genome"/>
</dbReference>
<evidence type="ECO:0000313" key="4">
    <source>
        <dbReference type="EMBL" id="ASZ73362.1"/>
    </source>
</evidence>
<dbReference type="InterPro" id="IPR002298">
    <property type="entry name" value="DNA_polymerase_A"/>
</dbReference>
<protein>
    <submittedName>
        <fullName evidence="4">DNA polymerase I</fullName>
    </submittedName>
</protein>
<name>A0A249XNQ8_9CAUD</name>
<reference evidence="5" key="1">
    <citation type="submission" date="2017-08" db="EMBL/GenBank/DDBJ databases">
        <authorList>
            <person name="de Groot N.N."/>
        </authorList>
    </citation>
    <scope>NUCLEOTIDE SEQUENCE [LARGE SCALE GENOMIC DNA]</scope>
</reference>
<evidence type="ECO:0000259" key="3">
    <source>
        <dbReference type="SMART" id="SM00482"/>
    </source>
</evidence>
<dbReference type="PANTHER" id="PTHR10133">
    <property type="entry name" value="DNA POLYMERASE I"/>
    <property type="match status" value="1"/>
</dbReference>
<dbReference type="Gene3D" id="1.10.150.20">
    <property type="entry name" value="5' to 3' exonuclease, C-terminal subdomain"/>
    <property type="match status" value="1"/>
</dbReference>
<evidence type="ECO:0000256" key="1">
    <source>
        <dbReference type="ARBA" id="ARBA00022705"/>
    </source>
</evidence>
<dbReference type="GO" id="GO:0006302">
    <property type="term" value="P:double-strand break repair"/>
    <property type="evidence" value="ECO:0007669"/>
    <property type="project" value="TreeGrafter"/>
</dbReference>
<dbReference type="SUPFAM" id="SSF53098">
    <property type="entry name" value="Ribonuclease H-like"/>
    <property type="match status" value="1"/>
</dbReference>
<evidence type="ECO:0000313" key="5">
    <source>
        <dbReference type="Proteomes" id="UP000224487"/>
    </source>
</evidence>
<organism evidence="4 5">
    <name type="scientific">Brevibacterium phage LuckyBarnes</name>
    <dbReference type="NCBI Taxonomy" id="2027888"/>
    <lineage>
        <taxon>Viruses</taxon>
        <taxon>Duplodnaviria</taxon>
        <taxon>Heunggongvirae</taxon>
        <taxon>Uroviricota</taxon>
        <taxon>Caudoviricetes</taxon>
        <taxon>Luckybarnesvirus</taxon>
        <taxon>Luckybarnesvirus luckybarnes</taxon>
    </lineage>
</organism>
<dbReference type="EMBL" id="MF668275">
    <property type="protein sequence ID" value="ASZ73362.1"/>
    <property type="molecule type" value="Genomic_DNA"/>
</dbReference>
<dbReference type="GO" id="GO:0003677">
    <property type="term" value="F:DNA binding"/>
    <property type="evidence" value="ECO:0007669"/>
    <property type="project" value="InterPro"/>
</dbReference>
<dbReference type="SMART" id="SM00482">
    <property type="entry name" value="POLAc"/>
    <property type="match status" value="1"/>
</dbReference>
<dbReference type="InterPro" id="IPR043502">
    <property type="entry name" value="DNA/RNA_pol_sf"/>
</dbReference>
<dbReference type="GO" id="GO:0003887">
    <property type="term" value="F:DNA-directed DNA polymerase activity"/>
    <property type="evidence" value="ECO:0007669"/>
    <property type="project" value="InterPro"/>
</dbReference>
<keyword evidence="5" id="KW-1185">Reference proteome</keyword>
<dbReference type="InterPro" id="IPR012337">
    <property type="entry name" value="RNaseH-like_sf"/>
</dbReference>
<dbReference type="Pfam" id="PF00476">
    <property type="entry name" value="DNA_pol_A"/>
    <property type="match status" value="1"/>
</dbReference>
<dbReference type="PANTHER" id="PTHR10133:SF27">
    <property type="entry name" value="DNA POLYMERASE NU"/>
    <property type="match status" value="1"/>
</dbReference>